<dbReference type="CDD" id="cd09917">
    <property type="entry name" value="F-box_SF"/>
    <property type="match status" value="1"/>
</dbReference>
<feature type="compositionally biased region" description="Low complexity" evidence="1">
    <location>
        <begin position="1081"/>
        <end position="1094"/>
    </location>
</feature>
<dbReference type="Gene3D" id="2.130.10.10">
    <property type="entry name" value="YVTN repeat-like/Quinoprotein amine dehydrogenase"/>
    <property type="match status" value="1"/>
</dbReference>
<dbReference type="PROSITE" id="PS50181">
    <property type="entry name" value="FBOX"/>
    <property type="match status" value="1"/>
</dbReference>
<feature type="compositionally biased region" description="Polar residues" evidence="1">
    <location>
        <begin position="62"/>
        <end position="71"/>
    </location>
</feature>
<name>A0ABR3VLR5_HUMIN</name>
<dbReference type="Gene3D" id="1.20.1280.50">
    <property type="match status" value="1"/>
</dbReference>
<dbReference type="SUPFAM" id="SSF50978">
    <property type="entry name" value="WD40 repeat-like"/>
    <property type="match status" value="1"/>
</dbReference>
<dbReference type="InterPro" id="IPR015943">
    <property type="entry name" value="WD40/YVTN_repeat-like_dom_sf"/>
</dbReference>
<feature type="region of interest" description="Disordered" evidence="1">
    <location>
        <begin position="87"/>
        <end position="106"/>
    </location>
</feature>
<dbReference type="SMART" id="SM00726">
    <property type="entry name" value="UIM"/>
    <property type="match status" value="3"/>
</dbReference>
<comment type="caution">
    <text evidence="3">The sequence shown here is derived from an EMBL/GenBank/DDBJ whole genome shotgun (WGS) entry which is preliminary data.</text>
</comment>
<feature type="domain" description="F-box" evidence="2">
    <location>
        <begin position="110"/>
        <end position="156"/>
    </location>
</feature>
<dbReference type="PANTHER" id="PTHR10223:SF2">
    <property type="entry name" value="F-BOX AND WD DOMAIN PROTEIN (AFU_ORTHOLOGUE AFUA_6G11400)"/>
    <property type="match status" value="1"/>
</dbReference>
<dbReference type="InterPro" id="IPR027040">
    <property type="entry name" value="PSMD4"/>
</dbReference>
<feature type="region of interest" description="Disordered" evidence="1">
    <location>
        <begin position="1"/>
        <end position="77"/>
    </location>
</feature>
<dbReference type="Pfam" id="PF12937">
    <property type="entry name" value="F-box-like"/>
    <property type="match status" value="1"/>
</dbReference>
<feature type="region of interest" description="Disordered" evidence="1">
    <location>
        <begin position="947"/>
        <end position="1003"/>
    </location>
</feature>
<dbReference type="PROSITE" id="PS50330">
    <property type="entry name" value="UIM"/>
    <property type="match status" value="2"/>
</dbReference>
<dbReference type="Gene3D" id="1.10.287.3990">
    <property type="match status" value="1"/>
</dbReference>
<feature type="compositionally biased region" description="Polar residues" evidence="1">
    <location>
        <begin position="517"/>
        <end position="535"/>
    </location>
</feature>
<dbReference type="SUPFAM" id="SSF81383">
    <property type="entry name" value="F-box domain"/>
    <property type="match status" value="1"/>
</dbReference>
<evidence type="ECO:0000313" key="4">
    <source>
        <dbReference type="Proteomes" id="UP001583172"/>
    </source>
</evidence>
<dbReference type="InterPro" id="IPR036322">
    <property type="entry name" value="WD40_repeat_dom_sf"/>
</dbReference>
<feature type="compositionally biased region" description="Polar residues" evidence="1">
    <location>
        <begin position="1"/>
        <end position="12"/>
    </location>
</feature>
<feature type="compositionally biased region" description="Low complexity" evidence="1">
    <location>
        <begin position="700"/>
        <end position="713"/>
    </location>
</feature>
<feature type="region of interest" description="Disordered" evidence="1">
    <location>
        <begin position="512"/>
        <end position="535"/>
    </location>
</feature>
<protein>
    <recommendedName>
        <fullName evidence="2">F-box domain-containing protein</fullName>
    </recommendedName>
</protein>
<feature type="region of interest" description="Disordered" evidence="1">
    <location>
        <begin position="700"/>
        <end position="720"/>
    </location>
</feature>
<keyword evidence="4" id="KW-1185">Reference proteome</keyword>
<evidence type="ECO:0000313" key="3">
    <source>
        <dbReference type="EMBL" id="KAL1842638.1"/>
    </source>
</evidence>
<dbReference type="InterPro" id="IPR003903">
    <property type="entry name" value="UIM_dom"/>
</dbReference>
<accession>A0ABR3VLR5</accession>
<sequence length="1156" mass="123809">MNPNPDTAQHGSGHSRPGLPDAGSPLHARGPSSDAPRCGSGPASSSHRRADHGAETLDRLSNVENKPSATAQVVPAGHRIAEYERAALSSSPRNSRSTPGFKVAASPSQGVQLTDLPNEILTQILSHLHLDSHGAVALVSKRFYALVTTPYAWRAAFLRYFAGQDSVAGHVKATQPAREKTASDVIRSEFRYFTRLTPLASWRSEYLLRTRLLRSVVRGRPGTIGSSARSSQSGKKAQAVLTYNPKLPWMTSNLHADFTGGKKGPRVIHGTRDLGVATFSDPTTGRVEKWGLDDPFSFQQLDEVFPNLAFYGVGEGPAAVPNVMDVSQQYGFVAGEGFPGGRVYYKASAQLRGHYLGGDRRLADTIPEIPKIPELTDAISCVWIAKSSAVPSMTQSMVGIMAGSTLGVVTTYTISQDTTGPRYAIGDMTARWVLSPGVPIIDIKVDDQYNLRRKSLGRVWAVALNALGEVFYLTHPPTPPAHKPKPEECVKDAWEAGRTVCWELIESTRRTERPDESGNNVVAGSYSPRSSGNHMNLSREQITAEAREIEQFFRLEVDFAAGGENCGGESIVVITCGSEEGLPPSVRRFVRADRSVKSASGGLTPTAHTTHGRRSIFGGDSAAEGNGSALGTDGSVNGASPLGSGASTPRLGFIPGTLEAEEWRACEFVFTHSPTTEITTSAIDMSILATMAAFEDPLLTFSPASSTPGTPTSKQSTGEIPGRRARLLAIGTNTGLVVVWNIRDTASPAHPVRIIQTDSPEVTALAVSALYVVHGGSDSLVQAWDLLASSLEPIRTVNAKSSGRIPRHLLNTAPALQEADLFSVRCIVLDPDATVLRGILACGTYVRFWSYSSTKQGPGRKRRLRHSDIHGRLASRRNNSTVSSYIAAEEAEMRREQEHRSREIERLKKRFGVGLAELTEEEALQYAQMISEESFALDELRRSSASDAAETASSADSATNSTATATTDAATVEASMSGRKLSSTWPIGSSGLAPHQANPPTDADADYEAQIQMAIRLSLMEAAANGNGSGNGNSDSSPTADSSNSNLSRSQSDAGFPIAIRTKPAKTNIGTGSRRWEETPSSAGLSSGSQSAFSPTVGVNEDDDLALALRLSLEEEETRQARVREEEEKARRIVRDVDEFPPLETTASGKGKGKLV</sequence>
<organism evidence="3 4">
    <name type="scientific">Humicola insolens</name>
    <name type="common">Soft-rot fungus</name>
    <dbReference type="NCBI Taxonomy" id="85995"/>
    <lineage>
        <taxon>Eukaryota</taxon>
        <taxon>Fungi</taxon>
        <taxon>Dikarya</taxon>
        <taxon>Ascomycota</taxon>
        <taxon>Pezizomycotina</taxon>
        <taxon>Sordariomycetes</taxon>
        <taxon>Sordariomycetidae</taxon>
        <taxon>Sordariales</taxon>
        <taxon>Chaetomiaceae</taxon>
        <taxon>Mycothermus</taxon>
    </lineage>
</organism>
<dbReference type="InterPro" id="IPR036047">
    <property type="entry name" value="F-box-like_dom_sf"/>
</dbReference>
<feature type="region of interest" description="Disordered" evidence="1">
    <location>
        <begin position="597"/>
        <end position="648"/>
    </location>
</feature>
<evidence type="ECO:0000256" key="1">
    <source>
        <dbReference type="SAM" id="MobiDB-lite"/>
    </source>
</evidence>
<evidence type="ECO:0000259" key="2">
    <source>
        <dbReference type="PROSITE" id="PS50181"/>
    </source>
</evidence>
<feature type="compositionally biased region" description="Low complexity" evidence="1">
    <location>
        <begin position="1032"/>
        <end position="1052"/>
    </location>
</feature>
<dbReference type="SMART" id="SM00256">
    <property type="entry name" value="FBOX"/>
    <property type="match status" value="1"/>
</dbReference>
<reference evidence="3 4" key="1">
    <citation type="journal article" date="2024" name="Commun. Biol.">
        <title>Comparative genomic analysis of thermophilic fungi reveals convergent evolutionary adaptations and gene losses.</title>
        <authorList>
            <person name="Steindorff A.S."/>
            <person name="Aguilar-Pontes M.V."/>
            <person name="Robinson A.J."/>
            <person name="Andreopoulos B."/>
            <person name="LaButti K."/>
            <person name="Kuo A."/>
            <person name="Mondo S."/>
            <person name="Riley R."/>
            <person name="Otillar R."/>
            <person name="Haridas S."/>
            <person name="Lipzen A."/>
            <person name="Grimwood J."/>
            <person name="Schmutz J."/>
            <person name="Clum A."/>
            <person name="Reid I.D."/>
            <person name="Moisan M.C."/>
            <person name="Butler G."/>
            <person name="Nguyen T.T.M."/>
            <person name="Dewar K."/>
            <person name="Conant G."/>
            <person name="Drula E."/>
            <person name="Henrissat B."/>
            <person name="Hansel C."/>
            <person name="Singer S."/>
            <person name="Hutchinson M.I."/>
            <person name="de Vries R.P."/>
            <person name="Natvig D.O."/>
            <person name="Powell A.J."/>
            <person name="Tsang A."/>
            <person name="Grigoriev I.V."/>
        </authorList>
    </citation>
    <scope>NUCLEOTIDE SEQUENCE [LARGE SCALE GENOMIC DNA]</scope>
    <source>
        <strain evidence="3 4">CBS 620.91</strain>
    </source>
</reference>
<proteinExistence type="predicted"/>
<dbReference type="EMBL" id="JAZGSY010000037">
    <property type="protein sequence ID" value="KAL1842638.1"/>
    <property type="molecule type" value="Genomic_DNA"/>
</dbReference>
<feature type="region of interest" description="Disordered" evidence="1">
    <location>
        <begin position="1024"/>
        <end position="1098"/>
    </location>
</feature>
<feature type="compositionally biased region" description="Polar residues" evidence="1">
    <location>
        <begin position="88"/>
        <end position="98"/>
    </location>
</feature>
<feature type="compositionally biased region" description="Low complexity" evidence="1">
    <location>
        <begin position="947"/>
        <end position="975"/>
    </location>
</feature>
<dbReference type="Proteomes" id="UP001583172">
    <property type="component" value="Unassembled WGS sequence"/>
</dbReference>
<gene>
    <name evidence="3" type="ORF">VTJ49DRAFT_4686</name>
</gene>
<dbReference type="PANTHER" id="PTHR10223">
    <property type="entry name" value="26S PROTEASOME NON-ATPASE REGULATORY SUBUNIT 4"/>
    <property type="match status" value="1"/>
</dbReference>
<dbReference type="InterPro" id="IPR001810">
    <property type="entry name" value="F-box_dom"/>
</dbReference>
<feature type="compositionally biased region" description="Polar residues" evidence="1">
    <location>
        <begin position="597"/>
        <end position="609"/>
    </location>
</feature>